<dbReference type="InterPro" id="IPR029058">
    <property type="entry name" value="AB_hydrolase_fold"/>
</dbReference>
<dbReference type="AlphaFoldDB" id="A0A3E2HNH2"/>
<accession>A0A3E2HNH2</accession>
<evidence type="ECO:0000313" key="8">
    <source>
        <dbReference type="Proteomes" id="UP000258309"/>
    </source>
</evidence>
<name>A0A3E2HNH2_SCYLI</name>
<dbReference type="OrthoDB" id="1735038at2759"/>
<dbReference type="OMA" id="ETRWFTL"/>
<evidence type="ECO:0000256" key="1">
    <source>
        <dbReference type="ARBA" id="ARBA00011079"/>
    </source>
</evidence>
<proteinExistence type="inferred from homology"/>
<dbReference type="Gene3D" id="3.40.50.1820">
    <property type="entry name" value="alpha/beta hydrolase"/>
    <property type="match status" value="2"/>
</dbReference>
<feature type="chain" id="PRO_5017819369" evidence="6">
    <location>
        <begin position="20"/>
        <end position="534"/>
    </location>
</feature>
<dbReference type="PANTHER" id="PTHR11010">
    <property type="entry name" value="PROTEASE S28 PRO-X CARBOXYPEPTIDASE-RELATED"/>
    <property type="match status" value="1"/>
</dbReference>
<dbReference type="Proteomes" id="UP000258309">
    <property type="component" value="Unassembled WGS sequence"/>
</dbReference>
<dbReference type="EMBL" id="NCSJ02000014">
    <property type="protein sequence ID" value="RFU34920.1"/>
    <property type="molecule type" value="Genomic_DNA"/>
</dbReference>
<reference evidence="7 8" key="1">
    <citation type="submission" date="2018-05" db="EMBL/GenBank/DDBJ databases">
        <title>Draft genome sequence of Scytalidium lignicola DSM 105466, a ubiquitous saprotrophic fungus.</title>
        <authorList>
            <person name="Buettner E."/>
            <person name="Gebauer A.M."/>
            <person name="Hofrichter M."/>
            <person name="Liers C."/>
            <person name="Kellner H."/>
        </authorList>
    </citation>
    <scope>NUCLEOTIDE SEQUENCE [LARGE SCALE GENOMIC DNA]</scope>
    <source>
        <strain evidence="7 8">DSM 105466</strain>
    </source>
</reference>
<feature type="non-terminal residue" evidence="7">
    <location>
        <position position="1"/>
    </location>
</feature>
<organism evidence="7 8">
    <name type="scientific">Scytalidium lignicola</name>
    <name type="common">Hyphomycete</name>
    <dbReference type="NCBI Taxonomy" id="5539"/>
    <lineage>
        <taxon>Eukaryota</taxon>
        <taxon>Fungi</taxon>
        <taxon>Dikarya</taxon>
        <taxon>Ascomycota</taxon>
        <taxon>Pezizomycotina</taxon>
        <taxon>Leotiomycetes</taxon>
        <taxon>Leotiomycetes incertae sedis</taxon>
        <taxon>Scytalidium</taxon>
    </lineage>
</organism>
<dbReference type="PANTHER" id="PTHR11010:SF23">
    <property type="entry name" value="SERINE PEPTIDASE"/>
    <property type="match status" value="1"/>
</dbReference>
<feature type="signal peptide" evidence="6">
    <location>
        <begin position="1"/>
        <end position="19"/>
    </location>
</feature>
<dbReference type="Pfam" id="PF05577">
    <property type="entry name" value="Peptidase_S28"/>
    <property type="match status" value="1"/>
</dbReference>
<gene>
    <name evidence="7" type="ORF">B7463_g1407</name>
</gene>
<comment type="caution">
    <text evidence="7">The sequence shown here is derived from an EMBL/GenBank/DDBJ whole genome shotgun (WGS) entry which is preliminary data.</text>
</comment>
<dbReference type="GO" id="GO:0008239">
    <property type="term" value="F:dipeptidyl-peptidase activity"/>
    <property type="evidence" value="ECO:0007669"/>
    <property type="project" value="TreeGrafter"/>
</dbReference>
<evidence type="ECO:0000256" key="3">
    <source>
        <dbReference type="ARBA" id="ARBA00022729"/>
    </source>
</evidence>
<evidence type="ECO:0000256" key="4">
    <source>
        <dbReference type="ARBA" id="ARBA00022801"/>
    </source>
</evidence>
<evidence type="ECO:0000313" key="7">
    <source>
        <dbReference type="EMBL" id="RFU34920.1"/>
    </source>
</evidence>
<sequence length="534" mass="59015">MKVSTLSIWPLCSSALAAAMNYHPGRLVPPIPPTKDTVSFSKAAVAGAVNNTGTAFFTQILDHNDPSKGTFQQRYIWTSEYWNGPGSPVVLFTPGETSADGYDFYLINTTIVGRFAQEIGGAALLLEHRFWGESSPYDVLNTENLQLLTLPQAIADFTYFAKNVDLPFDINHSSNADNAPWVFSGGSYSGSLAAWTESVAPGTFWAYHATSAPVEAVHDFWQYFAPIQENMPQNCSNDMQAIIEYADQILTNGTEEEVYDLKALFGLQDLQHNDDFAYALAFGPYMWQDNSFTSGYSIFFQFCDAVEGVEAGAAVVPGPEGIGAEKAIQSYGAWLNSTLIPGYCQAVGYTDVMDVSCFDSHNASNLQFTDYTIDNGADRQWYWMLCSGFDWWQEGAPQNQPSIVSRLLTSEYYSNQCNLYFPPENGYTYPENVNSSINTHSVNKYTEGWGLDNTTRLIWTNGEFDPWRPAGMSSTSRPGGPLASAPEHPVQIIPGGFHCSDLLLSNAEANEGVQQVVDSEVAQIVQWVSEWYNK</sequence>
<keyword evidence="8" id="KW-1185">Reference proteome</keyword>
<keyword evidence="4" id="KW-0378">Hydrolase</keyword>
<keyword evidence="3 6" id="KW-0732">Signal</keyword>
<dbReference type="GO" id="GO:0006508">
    <property type="term" value="P:proteolysis"/>
    <property type="evidence" value="ECO:0007669"/>
    <property type="project" value="UniProtKB-KW"/>
</dbReference>
<keyword evidence="5" id="KW-0325">Glycoprotein</keyword>
<feature type="non-terminal residue" evidence="7">
    <location>
        <position position="534"/>
    </location>
</feature>
<comment type="similarity">
    <text evidence="1">Belongs to the peptidase S28 family.</text>
</comment>
<dbReference type="InterPro" id="IPR008758">
    <property type="entry name" value="Peptidase_S28"/>
</dbReference>
<dbReference type="FunFam" id="3.40.50.1820:FF:000165">
    <property type="entry name" value="Serine peptidase, putative"/>
    <property type="match status" value="1"/>
</dbReference>
<dbReference type="GO" id="GO:0070008">
    <property type="term" value="F:serine-type exopeptidase activity"/>
    <property type="evidence" value="ECO:0007669"/>
    <property type="project" value="InterPro"/>
</dbReference>
<protein>
    <submittedName>
        <fullName evidence="7">Uncharacterized protein</fullName>
    </submittedName>
</protein>
<evidence type="ECO:0000256" key="5">
    <source>
        <dbReference type="ARBA" id="ARBA00023180"/>
    </source>
</evidence>
<dbReference type="SUPFAM" id="SSF53474">
    <property type="entry name" value="alpha/beta-Hydrolases"/>
    <property type="match status" value="1"/>
</dbReference>
<evidence type="ECO:0000256" key="6">
    <source>
        <dbReference type="SAM" id="SignalP"/>
    </source>
</evidence>
<evidence type="ECO:0000256" key="2">
    <source>
        <dbReference type="ARBA" id="ARBA00022670"/>
    </source>
</evidence>
<keyword evidence="2" id="KW-0645">Protease</keyword>